<reference evidence="1 2" key="1">
    <citation type="submission" date="2024-01" db="EMBL/GenBank/DDBJ databases">
        <title>Complete Genome Sequence of Alkalicoccus halolimnae BZ-SZ-XJ29T, a Moderately Halophilic Bacterium Isolated from a Salt Lake.</title>
        <authorList>
            <person name="Zhao B."/>
        </authorList>
    </citation>
    <scope>NUCLEOTIDE SEQUENCE [LARGE SCALE GENOMIC DNA]</scope>
    <source>
        <strain evidence="1 2">BZ-SZ-XJ29</strain>
    </source>
</reference>
<gene>
    <name evidence="1" type="ORF">FTX54_001400</name>
</gene>
<sequence length="292" mass="33969">MMKKLLWSAAVLASVLAFGSWRFRRRISREAEEILEDKCNPNEWVVTESMVQQLPPPVQKWLHWSGSIGKPNIHTVHLRQSGKIKFKPDQKKGFPAQAEQYSTTDYPAFFWQVKMKMLPLISVTGRDLYRFGQGELLMKADSVLPLADVKYNKKINEAALQRFLLEMAWYPSASLSPYISWEMIDERTAEAEMSYGGTTGKGSFHFEQDGRLTELRAFRYMDKNDTERTEWVGEVLEYTIYSGICLPSKLQISWMLPEGKFTWYEFEVWDVKLNERREALKGPSARRIKSSL</sequence>
<dbReference type="Pfam" id="PF21900">
    <property type="entry name" value="DUF6920"/>
    <property type="match status" value="1"/>
</dbReference>
<accession>A0A5C7FJI3</accession>
<dbReference type="InterPro" id="IPR054213">
    <property type="entry name" value="DUF6920"/>
</dbReference>
<dbReference type="EMBL" id="CP144914">
    <property type="protein sequence ID" value="WWD80249.1"/>
    <property type="molecule type" value="Genomic_DNA"/>
</dbReference>
<proteinExistence type="predicted"/>
<dbReference type="Proteomes" id="UP000321816">
    <property type="component" value="Chromosome"/>
</dbReference>
<organism evidence="1 2">
    <name type="scientific">Alkalicoccus halolimnae</name>
    <dbReference type="NCBI Taxonomy" id="1667239"/>
    <lineage>
        <taxon>Bacteria</taxon>
        <taxon>Bacillati</taxon>
        <taxon>Bacillota</taxon>
        <taxon>Bacilli</taxon>
        <taxon>Bacillales</taxon>
        <taxon>Bacillaceae</taxon>
        <taxon>Alkalicoccus</taxon>
    </lineage>
</organism>
<dbReference type="RefSeq" id="WP_147804244.1">
    <property type="nucleotide sequence ID" value="NZ_CP144914.1"/>
</dbReference>
<name>A0A5C7FJI3_9BACI</name>
<keyword evidence="2" id="KW-1185">Reference proteome</keyword>
<dbReference type="OrthoDB" id="9786534at2"/>
<dbReference type="AlphaFoldDB" id="A0A5C7FJI3"/>
<evidence type="ECO:0000313" key="2">
    <source>
        <dbReference type="Proteomes" id="UP000321816"/>
    </source>
</evidence>
<dbReference type="KEGG" id="ahal:FTX54_001400"/>
<protein>
    <submittedName>
        <fullName evidence="1">DUF6544 family protein</fullName>
    </submittedName>
</protein>
<evidence type="ECO:0000313" key="1">
    <source>
        <dbReference type="EMBL" id="WWD80249.1"/>
    </source>
</evidence>